<dbReference type="Proteomes" id="UP000594342">
    <property type="component" value="Unassembled WGS sequence"/>
</dbReference>
<sequence>MDQQVETLQSKRQTKKDVFEATSCEKRERRHKRCKKEKQCGTICDRLCLAPPENACEKKTVTHCFKVVLGECKVTRDVKVTHCITANLNHHIKEDVVCKHDPCTKYTCEEKHTVKDGKCCDVKFPDCDDNIVFVDDFEDCHKDKKCKVPKSCDKSDSKSSDSSSRSSSKSSRSSKKCKKSKHEVCVSDRKSDRRSDKRSDRKSDDKHCGIPQVVF</sequence>
<proteinExistence type="predicted"/>
<feature type="compositionally biased region" description="Basic residues" evidence="1">
    <location>
        <begin position="172"/>
        <end position="181"/>
    </location>
</feature>
<gene>
    <name evidence="2" type="ORF">YASMINEVIRUS_1064</name>
</gene>
<evidence type="ECO:0000256" key="1">
    <source>
        <dbReference type="SAM" id="MobiDB-lite"/>
    </source>
</evidence>
<feature type="region of interest" description="Disordered" evidence="1">
    <location>
        <begin position="147"/>
        <end position="215"/>
    </location>
</feature>
<comment type="caution">
    <text evidence="2">The sequence shown here is derived from an EMBL/GenBank/DDBJ whole genome shotgun (WGS) entry which is preliminary data.</text>
</comment>
<feature type="compositionally biased region" description="Low complexity" evidence="1">
    <location>
        <begin position="160"/>
        <end position="171"/>
    </location>
</feature>
<reference evidence="2 3" key="1">
    <citation type="submission" date="2018-10" db="EMBL/GenBank/DDBJ databases">
        <authorList>
            <consortium name="IHU Genomes"/>
        </authorList>
    </citation>
    <scope>NUCLEOTIDE SEQUENCE [LARGE SCALE GENOMIC DNA]</scope>
    <source>
        <strain evidence="2 3">A1</strain>
    </source>
</reference>
<keyword evidence="3" id="KW-1185">Reference proteome</keyword>
<name>A0A5K0UAH6_9VIRU</name>
<protein>
    <submittedName>
        <fullName evidence="2">Uncharacterized protein</fullName>
    </submittedName>
</protein>
<organism evidence="2 3">
    <name type="scientific">Yasminevirus sp. GU-2018</name>
    <dbReference type="NCBI Taxonomy" id="2420051"/>
    <lineage>
        <taxon>Viruses</taxon>
        <taxon>Varidnaviria</taxon>
        <taxon>Bamfordvirae</taxon>
        <taxon>Nucleocytoviricota</taxon>
        <taxon>Megaviricetes</taxon>
        <taxon>Imitervirales</taxon>
        <taxon>Mimiviridae</taxon>
        <taxon>Klosneuvirinae</taxon>
        <taxon>Yasminevirus</taxon>
        <taxon>Yasminevirus saudimassiliense</taxon>
    </lineage>
</organism>
<evidence type="ECO:0000313" key="3">
    <source>
        <dbReference type="Proteomes" id="UP000594342"/>
    </source>
</evidence>
<evidence type="ECO:0000313" key="2">
    <source>
        <dbReference type="EMBL" id="VBB18601.1"/>
    </source>
</evidence>
<accession>A0A5K0UAH6</accession>
<feature type="compositionally biased region" description="Basic and acidic residues" evidence="1">
    <location>
        <begin position="150"/>
        <end position="159"/>
    </location>
</feature>
<dbReference type="EMBL" id="UPSH01000001">
    <property type="protein sequence ID" value="VBB18601.1"/>
    <property type="molecule type" value="Genomic_DNA"/>
</dbReference>
<feature type="compositionally biased region" description="Basic and acidic residues" evidence="1">
    <location>
        <begin position="182"/>
        <end position="208"/>
    </location>
</feature>